<comment type="caution">
    <text evidence="2">The sequence shown here is derived from an EMBL/GenBank/DDBJ whole genome shotgun (WGS) entry which is preliminary data.</text>
</comment>
<name>A0AAP7FIN0_9PSED</name>
<dbReference type="AlphaFoldDB" id="A0AAP7FIN0"/>
<evidence type="ECO:0000256" key="1">
    <source>
        <dbReference type="SAM" id="Phobius"/>
    </source>
</evidence>
<evidence type="ECO:0000313" key="2">
    <source>
        <dbReference type="EMBL" id="OAH45973.1"/>
    </source>
</evidence>
<protein>
    <submittedName>
        <fullName evidence="2">Uncharacterized protein</fullName>
    </submittedName>
</protein>
<keyword evidence="1" id="KW-1133">Transmembrane helix</keyword>
<sequence length="154" mass="16673">MEKIKKGLVKVVGKVSHLHDSVHTSGSIRTGALTGNVSGSITSADQFTFRVGNTPATFKYEGGVSIREGDEVVIVGRMKKGQLEGYALKNISTGAYYDHYNSLVLIGLWVGVLPVSIGMIALLLGFILVPMTLYLIYSHHAFKYAAQVVESYAH</sequence>
<keyword evidence="1" id="KW-0472">Membrane</keyword>
<gene>
    <name evidence="2" type="ORF">AYJ70_28555</name>
</gene>
<organism evidence="2 3">
    <name type="scientific">Pseudomonas monteilii</name>
    <dbReference type="NCBI Taxonomy" id="76759"/>
    <lineage>
        <taxon>Bacteria</taxon>
        <taxon>Pseudomonadati</taxon>
        <taxon>Pseudomonadota</taxon>
        <taxon>Gammaproteobacteria</taxon>
        <taxon>Pseudomonadales</taxon>
        <taxon>Pseudomonadaceae</taxon>
        <taxon>Pseudomonas</taxon>
    </lineage>
</organism>
<reference evidence="3" key="1">
    <citation type="submission" date="2016-02" db="EMBL/GenBank/DDBJ databases">
        <title>Dietzia cinnamea strain CD11_5 genome sequencing and assembly.</title>
        <authorList>
            <person name="Kaur G."/>
            <person name="Nair G.R."/>
            <person name="Mayilraj S."/>
        </authorList>
    </citation>
    <scope>NUCLEOTIDE SEQUENCE [LARGE SCALE GENOMIC DNA]</scope>
    <source>
        <strain evidence="3">CD10_2</strain>
    </source>
</reference>
<keyword evidence="1" id="KW-0812">Transmembrane</keyword>
<dbReference type="EMBL" id="LSTU01000057">
    <property type="protein sequence ID" value="OAH45973.1"/>
    <property type="molecule type" value="Genomic_DNA"/>
</dbReference>
<feature type="transmembrane region" description="Helical" evidence="1">
    <location>
        <begin position="106"/>
        <end position="137"/>
    </location>
</feature>
<accession>A0AAP7FIN0</accession>
<dbReference type="Proteomes" id="UP000077242">
    <property type="component" value="Unassembled WGS sequence"/>
</dbReference>
<evidence type="ECO:0000313" key="3">
    <source>
        <dbReference type="Proteomes" id="UP000077242"/>
    </source>
</evidence>
<dbReference type="RefSeq" id="WP_063977511.1">
    <property type="nucleotide sequence ID" value="NZ_LSTU01000057.1"/>
</dbReference>
<proteinExistence type="predicted"/>